<proteinExistence type="predicted"/>
<feature type="compositionally biased region" description="Basic and acidic residues" evidence="1">
    <location>
        <begin position="15"/>
        <end position="35"/>
    </location>
</feature>
<organism evidence="2 3">
    <name type="scientific">Polysphondylium violaceum</name>
    <dbReference type="NCBI Taxonomy" id="133409"/>
    <lineage>
        <taxon>Eukaryota</taxon>
        <taxon>Amoebozoa</taxon>
        <taxon>Evosea</taxon>
        <taxon>Eumycetozoa</taxon>
        <taxon>Dictyostelia</taxon>
        <taxon>Dictyosteliales</taxon>
        <taxon>Dictyosteliaceae</taxon>
        <taxon>Polysphondylium</taxon>
    </lineage>
</organism>
<feature type="compositionally biased region" description="Polar residues" evidence="1">
    <location>
        <begin position="87"/>
        <end position="96"/>
    </location>
</feature>
<comment type="caution">
    <text evidence="2">The sequence shown here is derived from an EMBL/GenBank/DDBJ whole genome shotgun (WGS) entry which is preliminary data.</text>
</comment>
<evidence type="ECO:0000313" key="2">
    <source>
        <dbReference type="EMBL" id="KAF2071526.1"/>
    </source>
</evidence>
<dbReference type="Proteomes" id="UP000695562">
    <property type="component" value="Unassembled WGS sequence"/>
</dbReference>
<feature type="region of interest" description="Disordered" evidence="1">
    <location>
        <begin position="1"/>
        <end position="100"/>
    </location>
</feature>
<dbReference type="EMBL" id="AJWJ01000365">
    <property type="protein sequence ID" value="KAF2071526.1"/>
    <property type="molecule type" value="Genomic_DNA"/>
</dbReference>
<feature type="compositionally biased region" description="Low complexity" evidence="1">
    <location>
        <begin position="48"/>
        <end position="75"/>
    </location>
</feature>
<gene>
    <name evidence="2" type="ORF">CYY_007152</name>
</gene>
<feature type="region of interest" description="Disordered" evidence="1">
    <location>
        <begin position="392"/>
        <end position="418"/>
    </location>
</feature>
<reference evidence="2" key="1">
    <citation type="submission" date="2020-01" db="EMBL/GenBank/DDBJ databases">
        <title>Development of genomics and gene disruption for Polysphondylium violaceum indicates a role for the polyketide synthase stlB in stalk morphogenesis.</title>
        <authorList>
            <person name="Narita B."/>
            <person name="Kawabe Y."/>
            <person name="Kin K."/>
            <person name="Saito T."/>
            <person name="Gibbs R."/>
            <person name="Kuspa A."/>
            <person name="Muzny D."/>
            <person name="Queller D."/>
            <person name="Richards S."/>
            <person name="Strassman J."/>
            <person name="Sucgang R."/>
            <person name="Worley K."/>
            <person name="Schaap P."/>
        </authorList>
    </citation>
    <scope>NUCLEOTIDE SEQUENCE</scope>
    <source>
        <strain evidence="2">QSvi11</strain>
    </source>
</reference>
<sequence length="587" mass="67367">MKKNQNLSSPTAQVEIKDGVNQETTNKTEKDEKLKVKSPNSMSKKKAPSSTPTNTPKSNSKKQAPSTPITTPATSKVKNKTPKSSEKSLTTFSPTSDQEKDLKKLNKLVSQYDNDIDTLIQEVGKLKTKFVLYHFRGISYYHPEWDKTINKVDHSIKKQEEPFYSRNLLQYFKDEEVPLEKKEQLANNHLESMSKLRKICAPMLSSASETIFPNKMHYLASNYVNNYVKFSKVMEKEYTTYGFPNNKNPFVSTSSLPTHSIAYAFGSKQYDSLEYNEIESFDKDNICGMVYCFQHSIQEYLKNRPYCPRVEVADGKISVGNIILSEYEESFLSFIPSSALSEQFVCTFPNLFCEGDIITPDQGYVFTQIELATFKNNVNYFKQFLQQEQQNSKDGNSALPQQDQLESPTDSVPQQNKQNNKINALKPIFEDLVKFKERFIKSKISEKNEPIIYLEIDGTFNFKLQQTLTNTKGKKKEQGRSRAKSFNLLRESHYLYHLSTLKQVEEVQDVSIPIEPKNFIEAVIDFYSLSPKELEELQNFISKKINNHKTTTTTNTTFNAVEDHSDSDDGDESNKNLCEELELLALE</sequence>
<protein>
    <submittedName>
        <fullName evidence="2">Uncharacterized protein</fullName>
    </submittedName>
</protein>
<name>A0A8J4PR70_9MYCE</name>
<accession>A0A8J4PR70</accession>
<dbReference type="AlphaFoldDB" id="A0A8J4PR70"/>
<evidence type="ECO:0000313" key="3">
    <source>
        <dbReference type="Proteomes" id="UP000695562"/>
    </source>
</evidence>
<keyword evidence="3" id="KW-1185">Reference proteome</keyword>
<feature type="compositionally biased region" description="Polar residues" evidence="1">
    <location>
        <begin position="1"/>
        <end position="12"/>
    </location>
</feature>
<evidence type="ECO:0000256" key="1">
    <source>
        <dbReference type="SAM" id="MobiDB-lite"/>
    </source>
</evidence>